<keyword evidence="6" id="KW-0411">Iron-sulfur</keyword>
<organism evidence="9">
    <name type="scientific">Archaeoglobus fulgidus</name>
    <dbReference type="NCBI Taxonomy" id="2234"/>
    <lineage>
        <taxon>Archaea</taxon>
        <taxon>Methanobacteriati</taxon>
        <taxon>Methanobacteriota</taxon>
        <taxon>Archaeoglobi</taxon>
        <taxon>Archaeoglobales</taxon>
        <taxon>Archaeoglobaceae</taxon>
        <taxon>Archaeoglobus</taxon>
    </lineage>
</organism>
<keyword evidence="4" id="KW-0560">Oxidoreductase</keyword>
<evidence type="ECO:0000256" key="1">
    <source>
        <dbReference type="ARBA" id="ARBA00007097"/>
    </source>
</evidence>
<feature type="domain" description="Cysteine-rich" evidence="7">
    <location>
        <begin position="132"/>
        <end position="209"/>
    </location>
</feature>
<dbReference type="GO" id="GO:0016491">
    <property type="term" value="F:oxidoreductase activity"/>
    <property type="evidence" value="ECO:0007669"/>
    <property type="project" value="UniProtKB-KW"/>
</dbReference>
<dbReference type="InterPro" id="IPR051460">
    <property type="entry name" value="HdrC_iron-sulfur_subunit"/>
</dbReference>
<feature type="domain" description="Cysteine-rich" evidence="7">
    <location>
        <begin position="232"/>
        <end position="314"/>
    </location>
</feature>
<dbReference type="InterPro" id="IPR009051">
    <property type="entry name" value="Helical_ferredxn"/>
</dbReference>
<dbReference type="GO" id="GO:0005886">
    <property type="term" value="C:plasma membrane"/>
    <property type="evidence" value="ECO:0007669"/>
    <property type="project" value="TreeGrafter"/>
</dbReference>
<evidence type="ECO:0000313" key="9">
    <source>
        <dbReference type="EMBL" id="HFW32714.1"/>
    </source>
</evidence>
<evidence type="ECO:0000259" key="7">
    <source>
        <dbReference type="Pfam" id="PF02754"/>
    </source>
</evidence>
<keyword evidence="5" id="KW-0408">Iron</keyword>
<accession>A0A7C3M9W9</accession>
<keyword evidence="2" id="KW-0004">4Fe-4S</keyword>
<comment type="caution">
    <text evidence="9">The sequence shown here is derived from an EMBL/GenBank/DDBJ whole genome shotgun (WGS) entry which is preliminary data.</text>
</comment>
<protein>
    <submittedName>
        <fullName evidence="9">(Fe-S)-binding protein</fullName>
    </submittedName>
</protein>
<dbReference type="InterPro" id="IPR017896">
    <property type="entry name" value="4Fe4S_Fe-S-bd"/>
</dbReference>
<proteinExistence type="inferred from homology"/>
<dbReference type="Pfam" id="PF13183">
    <property type="entry name" value="Fer4_8"/>
    <property type="match status" value="1"/>
</dbReference>
<dbReference type="InterPro" id="IPR004017">
    <property type="entry name" value="Cys_rich_dom"/>
</dbReference>
<evidence type="ECO:0000256" key="2">
    <source>
        <dbReference type="ARBA" id="ARBA00022485"/>
    </source>
</evidence>
<reference evidence="9" key="1">
    <citation type="journal article" date="2020" name="mSystems">
        <title>Genome- and Community-Level Interaction Insights into Carbon Utilization and Element Cycling Functions of Hydrothermarchaeota in Hydrothermal Sediment.</title>
        <authorList>
            <person name="Zhou Z."/>
            <person name="Liu Y."/>
            <person name="Xu W."/>
            <person name="Pan J."/>
            <person name="Luo Z.H."/>
            <person name="Li M."/>
        </authorList>
    </citation>
    <scope>NUCLEOTIDE SEQUENCE [LARGE SCALE GENOMIC DNA]</scope>
    <source>
        <strain evidence="9">SpSt-87</strain>
    </source>
</reference>
<dbReference type="AlphaFoldDB" id="A0A7C3M9W9"/>
<keyword evidence="3" id="KW-0479">Metal-binding</keyword>
<evidence type="ECO:0000256" key="5">
    <source>
        <dbReference type="ARBA" id="ARBA00023004"/>
    </source>
</evidence>
<name>A0A7C3M9W9_ARCFL</name>
<dbReference type="Pfam" id="PF02754">
    <property type="entry name" value="CCG"/>
    <property type="match status" value="2"/>
</dbReference>
<evidence type="ECO:0000256" key="6">
    <source>
        <dbReference type="ARBA" id="ARBA00023014"/>
    </source>
</evidence>
<evidence type="ECO:0000259" key="8">
    <source>
        <dbReference type="Pfam" id="PF13183"/>
    </source>
</evidence>
<dbReference type="Gene3D" id="1.10.1060.10">
    <property type="entry name" value="Alpha-helical ferredoxin"/>
    <property type="match status" value="1"/>
</dbReference>
<dbReference type="SUPFAM" id="SSF46548">
    <property type="entry name" value="alpha-helical ferredoxin"/>
    <property type="match status" value="1"/>
</dbReference>
<dbReference type="GO" id="GO:0051539">
    <property type="term" value="F:4 iron, 4 sulfur cluster binding"/>
    <property type="evidence" value="ECO:0007669"/>
    <property type="project" value="UniProtKB-KW"/>
</dbReference>
<dbReference type="GO" id="GO:0046872">
    <property type="term" value="F:metal ion binding"/>
    <property type="evidence" value="ECO:0007669"/>
    <property type="project" value="UniProtKB-KW"/>
</dbReference>
<sequence>MINPKLISRIITNTDLKTKLRLAKVIPRLGKADEVTKCMLCPNMCLHVCPTFDAERRLTVSPSVKSRLAYLGETDEAIYHCLPCDACRNACPMGISVNENLRAFRGGETALKAIERFERSVKIQIEERNGRVLYFPGCRTFESDLFDTTVEVLEKLGVDFALANVDCCGMPYHELGLSDKFREKIAKLRQITSRYEGVISNCPHCVHVMRENGIKAAHILAVLKPVRIGGDVSYHDPCILARKLDLVEEPRKLLAEMGFKVHDPVFSGKDTHCCGYGGVYRYIAPEMAERVAERRKKHFDYEIVTACPSCRKALNGKDIVELMADVL</sequence>
<comment type="similarity">
    <text evidence="1">Belongs to the HdrC family.</text>
</comment>
<dbReference type="PANTHER" id="PTHR43255:SF1">
    <property type="entry name" value="IRON-SULFUR-BINDING OXIDOREDUCTASE FADF-RELATED"/>
    <property type="match status" value="1"/>
</dbReference>
<evidence type="ECO:0000256" key="3">
    <source>
        <dbReference type="ARBA" id="ARBA00022723"/>
    </source>
</evidence>
<dbReference type="EMBL" id="DTLB01000042">
    <property type="protein sequence ID" value="HFW32714.1"/>
    <property type="molecule type" value="Genomic_DNA"/>
</dbReference>
<gene>
    <name evidence="9" type="ORF">ENW66_07185</name>
</gene>
<dbReference type="PANTHER" id="PTHR43255">
    <property type="entry name" value="IRON-SULFUR-BINDING OXIDOREDUCTASE FADF-RELATED-RELATED"/>
    <property type="match status" value="1"/>
</dbReference>
<evidence type="ECO:0000256" key="4">
    <source>
        <dbReference type="ARBA" id="ARBA00023002"/>
    </source>
</evidence>
<feature type="domain" description="4Fe-4S ferredoxin-type" evidence="8">
    <location>
        <begin position="34"/>
        <end position="95"/>
    </location>
</feature>